<evidence type="ECO:0000256" key="4">
    <source>
        <dbReference type="SAM" id="Phobius"/>
    </source>
</evidence>
<feature type="transmembrane region" description="Helical" evidence="4">
    <location>
        <begin position="1932"/>
        <end position="1954"/>
    </location>
</feature>
<dbReference type="InterPro" id="IPR017853">
    <property type="entry name" value="GH"/>
</dbReference>
<keyword evidence="4" id="KW-1133">Transmembrane helix</keyword>
<evidence type="ECO:0000256" key="1">
    <source>
        <dbReference type="ARBA" id="ARBA00022801"/>
    </source>
</evidence>
<comment type="similarity">
    <text evidence="3">Belongs to the glycosyl hydrolase 84 family.</text>
</comment>
<dbReference type="KEGG" id="mcd:MCRO_0688"/>
<dbReference type="Pfam" id="PF02838">
    <property type="entry name" value="Glyco_hydro_20b"/>
    <property type="match status" value="1"/>
</dbReference>
<dbReference type="InterPro" id="IPR011496">
    <property type="entry name" value="O-GlcNAcase_cat"/>
</dbReference>
<dbReference type="PROSITE" id="PS52009">
    <property type="entry name" value="GH84"/>
    <property type="match status" value="1"/>
</dbReference>
<dbReference type="GO" id="GO:1901135">
    <property type="term" value="P:carbohydrate derivative metabolic process"/>
    <property type="evidence" value="ECO:0007669"/>
    <property type="project" value="UniProtKB-ARBA"/>
</dbReference>
<evidence type="ECO:0000313" key="8">
    <source>
        <dbReference type="Proteomes" id="UP000001845"/>
    </source>
</evidence>
<feature type="domain" description="GH84" evidence="6">
    <location>
        <begin position="187"/>
        <end position="463"/>
    </location>
</feature>
<evidence type="ECO:0000256" key="2">
    <source>
        <dbReference type="ARBA" id="ARBA00023295"/>
    </source>
</evidence>
<sequence length="1960" mass="221469">MKTKKKKLLAFSSLALIGAFTPMMLISGNTLPALTNPVITLVDYNITPNPHTVNYLDGSFLIQEKYELSKDELDEPTQAKLDEVLAVKNLSIADLNTSKKLSINLVDFSKNSDLKTKVVNEYGSLFNQDVLTKIDAYVLIIKEGKITVIGKNSDGLFYGLVSLKDILEQINGLSIRNLVIQDYADTAIRGFIEGYYGLPWTNEDRMSLMKFGGKIKMTSYVFAPKDDPYHSSKWFELYPEEELKKVKEMVEVGRMNKTKFVWTAHPFMSSQNIGSDANKYEERLAKLIAKFEQLYSIGVRQFGVLADDVGSVPRQTVINMMKSLVEWGKKKGDVYDWVFCPAGYNNAWTDMNELSDYDPQFPPEVHIFWTGNTVCAPIIQDTLNNFRTRNLRAGQSKRRAPLFWLNWPVNDINKKRLLMGKGELLHTDINVEDLAGVVSNPMQEAEPSKVALAAIADYSWNVKNFNADKSWENSFKYIDENVSDSLFRLANHMSDPAPNGHNLVLGESENIASDITTLTTNLNSDQPLTQANKEKIEEEMSKIIYASSDVLTNMKNVRFLQQLTPFAQSIRDRAKAINMFLEAYEDFKNDKKASGFEKYQTAIEFYNKANSYKHIIISGMTNTEAGAKRLIPFSNNLKETTSKLYSDYIFGGAFINSQKITYSSKSNTKSIEGNVDNLNDNNLGTGLLYKGHPAKGDEYSITLKKPSTIYGIHINQATNNHETDFFKESELKYTKDGKEWLDVETTGKKYTTKDIDLYNIKLEGVLGIKLVNTADSSNDRWAGIREFNLDFLPKDEPVKLEKLAIKAMTLPEGWTKYSGELTNIYDDDENSSCWLKTKNDKFLENDAITLELNSASAIGLFKVKLGKTNKDGDRFKKFALEYSTSTELANAKWETLKTYTDGETEVEFDASSKKLTNVKYIRVRSTEAGVTWVSFRNISVYKPQEISPTPTISSVTTGPSNEVIQIADSEKSKVFDKNNSTYAHFKTGQYASGHADRDWTTIDAAIGVELANMSEIGKIDILMGRNDSDGDYMQGADLQISENNTTWTTLKHFDNTRHIIYESDRSKPKQKAKYIRIVSTKRHKNWIAIREFKVEGYSQQVFNTVLETNKTQTGYMVRANYNVKTGVFEAIPVTGLVLKPNEYITVDLLRNSELKEVLFEATNKEKLTIELSQNNLVFDNLPTDLATTHKDARYLRIINKGSDDVSFDLSKLSVTAHQFQGPSVVSTNMGNEAGDDKKWKLFDNNINTGMKLNNTQTKGQYTIIDLGKETNMKNLKLIINDSNPDYIRDAEVYISATNSTTDTDWEKVITIGDGVDNEQSDKDIMNSFPDHEVSYNTISKSNINKTVRYIKIKITANYAHRWSQINEIIWNYDESKKDFLREYTLEDNNKDFVSDSLDSRGHTFDALIDQDLNTNYISEKETGTLNYIVSTKEQTEANYIRIVSQANKNAKVSAILYDETTKVKSTVELGKLLQSVNDFIVPTGKKLLEVKFDWTGEKLNISDLVLFKKTGVTTQDKSTLTTLKDSVKAKLNEPKIVPEDKAKMTELVNAAEELIANNNAGEASITSITKTLEYYNTIPTDQLLGDKKTLEDLLTSNSSVFTKEADYTKESFKNVKKLKEQIETTKDDANLRAKDVAKLASEFSAALPKLVVDLTQKDRAINSYNNLLDLDMDALYYVKEKTLLENKAKVLKGLIETSEVKPSSEYVTLLNEIKAIKTKEQFKADFDANKKEYPEALSTTQEDIDKIQQSDITVDNSKIPSMFEIKITELIKDKEHKKVIVKYDLFDKEHQELKASYVKTINFDPAVIKKEEEIKTETKKVEITLNGVNKPDYDKKSPSEIKKQDIKLSNVDSSKYTTKILDVTPDDITGTLKVRYELTLKEDPSIKLAETVSLAGFKKLTSGGVISPVNPDPGITPVPQKPEVKNNKTRNAWLISISIITGLGLLAVVAFLIFRKKKQA</sequence>
<evidence type="ECO:0000256" key="3">
    <source>
        <dbReference type="PROSITE-ProRule" id="PRU01353"/>
    </source>
</evidence>
<dbReference type="CAZy" id="GH84">
    <property type="family name" value="Glycoside Hydrolase Family 84"/>
</dbReference>
<keyword evidence="2 3" id="KW-0326">Glycosidase</keyword>
<feature type="domain" description="F5/8 type C" evidence="5">
    <location>
        <begin position="952"/>
        <end position="1099"/>
    </location>
</feature>
<reference evidence="8" key="1">
    <citation type="submission" date="2010-03" db="EMBL/GenBank/DDBJ databases">
        <title>The complete genome of Mycoplasma crocodyli MP145.</title>
        <authorList>
            <person name="Glass J.I."/>
            <person name="Durkin A.S."/>
            <person name="Hostetler J."/>
            <person name="Jackson J."/>
            <person name="Johnson J."/>
            <person name="May M.A."/>
            <person name="Paralanov V."/>
            <person name="Radune D."/>
            <person name="Szczypinski B."/>
            <person name="Brown D.R."/>
        </authorList>
    </citation>
    <scope>NUCLEOTIDE SEQUENCE [LARGE SCALE GENOMIC DNA]</scope>
    <source>
        <strain evidence="8">ATCC 51981 / MP145</strain>
    </source>
</reference>
<keyword evidence="1 3" id="KW-0378">Hydrolase</keyword>
<reference key="2">
    <citation type="submission" date="2010-03" db="EMBL/GenBank/DDBJ databases">
        <authorList>
            <person name="Ma Z."/>
            <person name="Wang X."/>
            <person name="Liu H."/>
        </authorList>
    </citation>
    <scope>NUCLEOTIDE SEQUENCE</scope>
    <source>
        <strain>MP145</strain>
    </source>
</reference>
<dbReference type="SUPFAM" id="SSF140657">
    <property type="entry name" value="Hyaluronidase post-catalytic domain-like"/>
    <property type="match status" value="1"/>
</dbReference>
<dbReference type="GO" id="GO:0005975">
    <property type="term" value="P:carbohydrate metabolic process"/>
    <property type="evidence" value="ECO:0007669"/>
    <property type="project" value="UniProtKB-ARBA"/>
</dbReference>
<keyword evidence="4" id="KW-0812">Transmembrane</keyword>
<dbReference type="InterPro" id="IPR015882">
    <property type="entry name" value="HEX_bac_N"/>
</dbReference>
<feature type="active site" description="Proton donor" evidence="3">
    <location>
        <position position="308"/>
    </location>
</feature>
<dbReference type="InterPro" id="IPR051822">
    <property type="entry name" value="Glycosyl_Hydrolase_84"/>
</dbReference>
<dbReference type="GO" id="GO:0015929">
    <property type="term" value="F:hexosaminidase activity"/>
    <property type="evidence" value="ECO:0007669"/>
    <property type="project" value="UniProtKB-ARBA"/>
</dbReference>
<dbReference type="HOGENOM" id="CLU_001501_1_1_14"/>
<dbReference type="STRING" id="512564.MCRO_0688"/>
<name>D5E696_MYCCM</name>
<dbReference type="Pfam" id="PF00754">
    <property type="entry name" value="F5_F8_type_C"/>
    <property type="match status" value="2"/>
</dbReference>
<dbReference type="eggNOG" id="COG3525">
    <property type="taxonomic scope" value="Bacteria"/>
</dbReference>
<accession>D5E696</accession>
<dbReference type="Gene3D" id="1.20.58.460">
    <property type="entry name" value="Hyaluronidase post-catalytic domain-like"/>
    <property type="match status" value="1"/>
</dbReference>
<keyword evidence="7" id="KW-0456">Lyase</keyword>
<organism evidence="7 8">
    <name type="scientific">Mycoplasma crocodyli (strain ATCC 51981 / MP145)</name>
    <dbReference type="NCBI Taxonomy" id="512564"/>
    <lineage>
        <taxon>Bacteria</taxon>
        <taxon>Bacillati</taxon>
        <taxon>Mycoplasmatota</taxon>
        <taxon>Mollicutes</taxon>
        <taxon>Mycoplasmataceae</taxon>
        <taxon>Mycoplasma</taxon>
    </lineage>
</organism>
<reference evidence="7 8" key="3">
    <citation type="journal article" date="2011" name="J. Bacteriol.">
        <title>Genome sequences of Mycoplasma alligatoris A21JP2T and Mycoplasma crocodyli MP145T.</title>
        <authorList>
            <person name="Brown D.R."/>
            <person name="Farmerie W.G."/>
            <person name="May M."/>
            <person name="Benders G.A."/>
            <person name="Durkin A.S."/>
            <person name="Hlavinka K."/>
            <person name="Hostetler J."/>
            <person name="Jackson J."/>
            <person name="Johnson J."/>
            <person name="Miller R.H."/>
            <person name="Paralanov V."/>
            <person name="Radune D."/>
            <person name="Szczypinski B."/>
            <person name="Glass J.I."/>
        </authorList>
    </citation>
    <scope>NUCLEOTIDE SEQUENCE [LARGE SCALE GENOMIC DNA]</scope>
    <source>
        <strain evidence="8">ATCC 51981 / MP145</strain>
    </source>
</reference>
<dbReference type="InterPro" id="IPR029018">
    <property type="entry name" value="Hex-like_dom2"/>
</dbReference>
<dbReference type="Gene3D" id="3.30.379.10">
    <property type="entry name" value="Chitobiase/beta-hexosaminidase domain 2-like"/>
    <property type="match status" value="1"/>
</dbReference>
<dbReference type="Gene3D" id="3.20.20.80">
    <property type="entry name" value="Glycosidases"/>
    <property type="match status" value="1"/>
</dbReference>
<evidence type="ECO:0000313" key="7">
    <source>
        <dbReference type="EMBL" id="ADE19509.1"/>
    </source>
</evidence>
<dbReference type="Proteomes" id="UP000001845">
    <property type="component" value="Chromosome"/>
</dbReference>
<dbReference type="PANTHER" id="PTHR13170:SF16">
    <property type="entry name" value="PROTEIN O-GLCNACASE"/>
    <property type="match status" value="1"/>
</dbReference>
<protein>
    <submittedName>
        <fullName evidence="7">Hyaluronoglucosaminidase</fullName>
        <ecNumber evidence="7">4.2.2.1</ecNumber>
    </submittedName>
</protein>
<keyword evidence="4" id="KW-0472">Membrane</keyword>
<dbReference type="OrthoDB" id="9760892at2"/>
<gene>
    <name evidence="7" type="primary">nagH</name>
    <name evidence="7" type="ordered locus">MCRO_0688</name>
</gene>
<dbReference type="EMBL" id="CP001991">
    <property type="protein sequence ID" value="ADE19509.1"/>
    <property type="molecule type" value="Genomic_DNA"/>
</dbReference>
<dbReference type="EC" id="4.2.2.1" evidence="7"/>
<dbReference type="PANTHER" id="PTHR13170">
    <property type="entry name" value="O-GLCNACASE"/>
    <property type="match status" value="1"/>
</dbReference>
<dbReference type="GO" id="GO:0030340">
    <property type="term" value="F:hyaluronate lyase activity"/>
    <property type="evidence" value="ECO:0007669"/>
    <property type="project" value="UniProtKB-EC"/>
</dbReference>
<proteinExistence type="inferred from homology"/>
<evidence type="ECO:0000259" key="6">
    <source>
        <dbReference type="PROSITE" id="PS52009"/>
    </source>
</evidence>
<evidence type="ECO:0000259" key="5">
    <source>
        <dbReference type="PROSITE" id="PS50022"/>
    </source>
</evidence>
<dbReference type="Pfam" id="PF07555">
    <property type="entry name" value="NAGidase"/>
    <property type="match status" value="1"/>
</dbReference>
<dbReference type="Gene3D" id="2.60.120.260">
    <property type="entry name" value="Galactose-binding domain-like"/>
    <property type="match status" value="4"/>
</dbReference>
<dbReference type="SUPFAM" id="SSF49785">
    <property type="entry name" value="Galactose-binding domain-like"/>
    <property type="match status" value="4"/>
</dbReference>
<dbReference type="PROSITE" id="PS50022">
    <property type="entry name" value="FA58C_3"/>
    <property type="match status" value="1"/>
</dbReference>
<dbReference type="SUPFAM" id="SSF55545">
    <property type="entry name" value="beta-N-acetylhexosaminidase-like domain"/>
    <property type="match status" value="1"/>
</dbReference>
<dbReference type="InterPro" id="IPR008979">
    <property type="entry name" value="Galactose-bd-like_sf"/>
</dbReference>
<keyword evidence="8" id="KW-1185">Reference proteome</keyword>
<dbReference type="SUPFAM" id="SSF51445">
    <property type="entry name" value="(Trans)glycosidases"/>
    <property type="match status" value="1"/>
</dbReference>
<dbReference type="InterPro" id="IPR000421">
    <property type="entry name" value="FA58C"/>
</dbReference>
<dbReference type="RefSeq" id="WP_013054286.1">
    <property type="nucleotide sequence ID" value="NC_014014.1"/>
</dbReference>
<dbReference type="CAZy" id="CBM32">
    <property type="family name" value="Carbohydrate-Binding Module Family 32"/>
</dbReference>